<proteinExistence type="predicted"/>
<feature type="compositionally biased region" description="Low complexity" evidence="1">
    <location>
        <begin position="454"/>
        <end position="463"/>
    </location>
</feature>
<gene>
    <name evidence="2" type="ORF">RHOBADRAFT_50799</name>
</gene>
<dbReference type="OrthoDB" id="2525740at2759"/>
<organism evidence="2 3">
    <name type="scientific">Rhodotorula graminis (strain WP1)</name>
    <dbReference type="NCBI Taxonomy" id="578459"/>
    <lineage>
        <taxon>Eukaryota</taxon>
        <taxon>Fungi</taxon>
        <taxon>Dikarya</taxon>
        <taxon>Basidiomycota</taxon>
        <taxon>Pucciniomycotina</taxon>
        <taxon>Microbotryomycetes</taxon>
        <taxon>Sporidiobolales</taxon>
        <taxon>Sporidiobolaceae</taxon>
        <taxon>Rhodotorula</taxon>
    </lineage>
</organism>
<feature type="region of interest" description="Disordered" evidence="1">
    <location>
        <begin position="454"/>
        <end position="473"/>
    </location>
</feature>
<keyword evidence="3" id="KW-1185">Reference proteome</keyword>
<feature type="compositionally biased region" description="Low complexity" evidence="1">
    <location>
        <begin position="274"/>
        <end position="286"/>
    </location>
</feature>
<protein>
    <recommendedName>
        <fullName evidence="4">F-box domain-containing protein</fullName>
    </recommendedName>
</protein>
<dbReference type="AlphaFoldDB" id="A0A194SCI7"/>
<sequence length="473" mass="49535">MSLDSLPPEVLAVVVAHLPLRATAVRPHSSLVSLASTSRHLYAALEPVINRTVALDSHNQAHALARDAPARHRALVRALHLRAPLSTSASTTWTIDDLDLLVHRLNALTDLHCTALAADPFDTLAVLAQTGTATRLDHLDLDFAPSSASPCPSSSSGDVDAGTMPLPSWLRACLAECPELRSLAVRNMPAVAPRPAAQSGSGETGRPQTRLERLELEATELDDAALDEVLGAAGATLDTLRLRRCGGWTSAGLVRAVREHGARLRHLEIVVGEASSGAPSSSSTPSSSPPPAASPLAHVVDDLLLYLPHLTTLTLSSPATVPRAALISPAALALLPTHTPHLAALHLDGPHMASDVLPLVRPAPDAATLRHLRVVSLHRPAPPLGGACDVSAAASAPHDGRTGETDDAAAQELWAAALQREVRLEGAQFERARTRLEWAKGAAWELVRDEAAAAGAVAGPGASARRRKRPSLL</sequence>
<dbReference type="OMA" id="RLEWATT"/>
<evidence type="ECO:0000256" key="1">
    <source>
        <dbReference type="SAM" id="MobiDB-lite"/>
    </source>
</evidence>
<dbReference type="EMBL" id="KQ474073">
    <property type="protein sequence ID" value="KPV78319.1"/>
    <property type="molecule type" value="Genomic_DNA"/>
</dbReference>
<dbReference type="Proteomes" id="UP000053890">
    <property type="component" value="Unassembled WGS sequence"/>
</dbReference>
<evidence type="ECO:0000313" key="3">
    <source>
        <dbReference type="Proteomes" id="UP000053890"/>
    </source>
</evidence>
<dbReference type="GeneID" id="28975951"/>
<dbReference type="RefSeq" id="XP_018274368.1">
    <property type="nucleotide sequence ID" value="XM_018415503.1"/>
</dbReference>
<evidence type="ECO:0000313" key="2">
    <source>
        <dbReference type="EMBL" id="KPV78319.1"/>
    </source>
</evidence>
<dbReference type="InterPro" id="IPR032675">
    <property type="entry name" value="LRR_dom_sf"/>
</dbReference>
<name>A0A194SCI7_RHOGW</name>
<feature type="region of interest" description="Disordered" evidence="1">
    <location>
        <begin position="274"/>
        <end position="294"/>
    </location>
</feature>
<evidence type="ECO:0008006" key="4">
    <source>
        <dbReference type="Google" id="ProtNLM"/>
    </source>
</evidence>
<dbReference type="Gene3D" id="3.80.10.10">
    <property type="entry name" value="Ribonuclease Inhibitor"/>
    <property type="match status" value="1"/>
</dbReference>
<accession>A0A194SCI7</accession>
<reference evidence="2 3" key="1">
    <citation type="journal article" date="2015" name="Front. Microbiol.">
        <title>Genome sequence of the plant growth promoting endophytic yeast Rhodotorula graminis WP1.</title>
        <authorList>
            <person name="Firrincieli A."/>
            <person name="Otillar R."/>
            <person name="Salamov A."/>
            <person name="Schmutz J."/>
            <person name="Khan Z."/>
            <person name="Redman R.S."/>
            <person name="Fleck N.D."/>
            <person name="Lindquist E."/>
            <person name="Grigoriev I.V."/>
            <person name="Doty S.L."/>
        </authorList>
    </citation>
    <scope>NUCLEOTIDE SEQUENCE [LARGE SCALE GENOMIC DNA]</scope>
    <source>
        <strain evidence="2 3">WP1</strain>
    </source>
</reference>
<feature type="compositionally biased region" description="Basic residues" evidence="1">
    <location>
        <begin position="464"/>
        <end position="473"/>
    </location>
</feature>